<dbReference type="InterPro" id="IPR035959">
    <property type="entry name" value="RutC-like_sf"/>
</dbReference>
<dbReference type="CDD" id="cd00448">
    <property type="entry name" value="YjgF_YER057c_UK114_family"/>
    <property type="match status" value="1"/>
</dbReference>
<dbReference type="Proteomes" id="UP001179181">
    <property type="component" value="Unassembled WGS sequence"/>
</dbReference>
<feature type="signal peptide" evidence="2">
    <location>
        <begin position="1"/>
        <end position="17"/>
    </location>
</feature>
<reference evidence="3 4" key="1">
    <citation type="submission" date="2020-03" db="EMBL/GenBank/DDBJ databases">
        <title>Genomic Encyclopedia of Type Strains, Phase IV (KMG-IV): sequencing the most valuable type-strain genomes for metagenomic binning, comparative biology and taxonomic classification.</title>
        <authorList>
            <person name="Goeker M."/>
        </authorList>
    </citation>
    <scope>NUCLEOTIDE SEQUENCE [LARGE SCALE GENOMIC DNA]</scope>
    <source>
        <strain evidence="3 4">DSM 102865</strain>
    </source>
</reference>
<feature type="chain" id="PRO_5045421531" evidence="2">
    <location>
        <begin position="18"/>
        <end position="151"/>
    </location>
</feature>
<comment type="similarity">
    <text evidence="1">Belongs to the RutC family.</text>
</comment>
<evidence type="ECO:0000256" key="2">
    <source>
        <dbReference type="SAM" id="SignalP"/>
    </source>
</evidence>
<evidence type="ECO:0000313" key="4">
    <source>
        <dbReference type="Proteomes" id="UP001179181"/>
    </source>
</evidence>
<organism evidence="3 4">
    <name type="scientific">Dyadobacter arcticus</name>
    <dbReference type="NCBI Taxonomy" id="1078754"/>
    <lineage>
        <taxon>Bacteria</taxon>
        <taxon>Pseudomonadati</taxon>
        <taxon>Bacteroidota</taxon>
        <taxon>Cytophagia</taxon>
        <taxon>Cytophagales</taxon>
        <taxon>Spirosomataceae</taxon>
        <taxon>Dyadobacter</taxon>
    </lineage>
</organism>
<dbReference type="EMBL" id="JAASQJ010000005">
    <property type="protein sequence ID" value="NIJ55325.1"/>
    <property type="molecule type" value="Genomic_DNA"/>
</dbReference>
<dbReference type="Gene3D" id="3.30.1330.40">
    <property type="entry name" value="RutC-like"/>
    <property type="match status" value="1"/>
</dbReference>
<dbReference type="InterPro" id="IPR006175">
    <property type="entry name" value="YjgF/YER057c/UK114"/>
</dbReference>
<keyword evidence="2" id="KW-0732">Signal</keyword>
<keyword evidence="4" id="KW-1185">Reference proteome</keyword>
<dbReference type="RefSeq" id="WP_167274976.1">
    <property type="nucleotide sequence ID" value="NZ_JAASQJ010000005.1"/>
</dbReference>
<dbReference type="SUPFAM" id="SSF55298">
    <property type="entry name" value="YjgF-like"/>
    <property type="match status" value="1"/>
</dbReference>
<protein>
    <submittedName>
        <fullName evidence="3">Enamine deaminase RidA (YjgF/YER057c/UK114 family)</fullName>
    </submittedName>
</protein>
<evidence type="ECO:0000313" key="3">
    <source>
        <dbReference type="EMBL" id="NIJ55325.1"/>
    </source>
</evidence>
<comment type="caution">
    <text evidence="3">The sequence shown here is derived from an EMBL/GenBank/DDBJ whole genome shotgun (WGS) entry which is preliminary data.</text>
</comment>
<proteinExistence type="inferred from homology"/>
<sequence>MKIFILPLLLLACTSFGQIVKFSNPATVAKPNGYSHAAIIDLGNSKMVIISGQIALDKQGNLVGKDDMGKQAEQVFANIKSIVEDAGGTMNDLVKLNYFLLDVAQIQAVRNVRDKYVNVQNPPASTLVQVSKLFRDGFLLEIEATAVISKK</sequence>
<evidence type="ECO:0000256" key="1">
    <source>
        <dbReference type="ARBA" id="ARBA00010552"/>
    </source>
</evidence>
<dbReference type="Pfam" id="PF01042">
    <property type="entry name" value="Ribonuc_L-PSP"/>
    <property type="match status" value="1"/>
</dbReference>
<dbReference type="PANTHER" id="PTHR11803:SF58">
    <property type="entry name" value="PROTEIN HMF1-RELATED"/>
    <property type="match status" value="1"/>
</dbReference>
<accession>A0ABX0UUA2</accession>
<gene>
    <name evidence="3" type="ORF">FHS68_004514</name>
</gene>
<name>A0ABX0UUA2_9BACT</name>
<dbReference type="PANTHER" id="PTHR11803">
    <property type="entry name" value="2-IMINOBUTANOATE/2-IMINOPROPANOATE DEAMINASE RIDA"/>
    <property type="match status" value="1"/>
</dbReference>